<gene>
    <name evidence="1" type="ORF">PRZ01_13800</name>
</gene>
<dbReference type="Proteomes" id="UP001219862">
    <property type="component" value="Unassembled WGS sequence"/>
</dbReference>
<evidence type="ECO:0008006" key="3">
    <source>
        <dbReference type="Google" id="ProtNLM"/>
    </source>
</evidence>
<evidence type="ECO:0000313" key="1">
    <source>
        <dbReference type="EMBL" id="MDC8786263.1"/>
    </source>
</evidence>
<evidence type="ECO:0000313" key="2">
    <source>
        <dbReference type="Proteomes" id="UP001219862"/>
    </source>
</evidence>
<accession>A0ABT5KV66</accession>
<reference evidence="1 2" key="1">
    <citation type="submission" date="2022-10" db="EMBL/GenBank/DDBJ databases">
        <title>paucibacter sp. hw8 Genome sequencing.</title>
        <authorList>
            <person name="Park S."/>
        </authorList>
    </citation>
    <scope>NUCLEOTIDE SEQUENCE [LARGE SCALE GENOMIC DNA]</scope>
    <source>
        <strain evidence="2">hw8</strain>
    </source>
</reference>
<dbReference type="EMBL" id="JAQQXS010000012">
    <property type="protein sequence ID" value="MDC8786263.1"/>
    <property type="molecule type" value="Genomic_DNA"/>
</dbReference>
<comment type="caution">
    <text evidence="1">The sequence shown here is derived from an EMBL/GenBank/DDBJ whole genome shotgun (WGS) entry which is preliminary data.</text>
</comment>
<sequence>MHLMIPSASALGEACQHTRSHLKLPQLAGLLGLLTPDSPPVGGDATCFNTPFEAMLARLRIAPSAPDKGLSRAQPQAISDGHLPVAAWLAQAAGEDPRLPWALLTPLHLTVGSDGISAYPPSALNLTDDESQAYFNALAELWPTAEGWQARWVSRYQWLLTHPCFEGVASASLERVIHRNVDAWMPEVRHLRTLQNEVQMLLHRQPLNEAREAQGKLALNSVWISGCGSDSSTAPALPPFHPFSAPLPNHDPAIASATPTDKNFCIDLRLQTPMIEGDWASWGDAWAALDAGPILTLRERASLGESVRLTLCGERFAQSYALPQRSTLQKTLQRWLPPRADVAAILEAL</sequence>
<name>A0ABT5KV66_9BURK</name>
<keyword evidence="2" id="KW-1185">Reference proteome</keyword>
<dbReference type="RefSeq" id="WP_273597380.1">
    <property type="nucleotide sequence ID" value="NZ_JAQQXS010000012.1"/>
</dbReference>
<proteinExistence type="predicted"/>
<organism evidence="1 2">
    <name type="scientific">Roseateles koreensis</name>
    <dbReference type="NCBI Taxonomy" id="2987526"/>
    <lineage>
        <taxon>Bacteria</taxon>
        <taxon>Pseudomonadati</taxon>
        <taxon>Pseudomonadota</taxon>
        <taxon>Betaproteobacteria</taxon>
        <taxon>Burkholderiales</taxon>
        <taxon>Sphaerotilaceae</taxon>
        <taxon>Roseateles</taxon>
    </lineage>
</organism>
<protein>
    <recommendedName>
        <fullName evidence="3">Phosphoglycerate mutase</fullName>
    </recommendedName>
</protein>